<protein>
    <submittedName>
        <fullName evidence="1">Uncharacterized protein</fullName>
    </submittedName>
</protein>
<gene>
    <name evidence="1" type="ORF">Lani381_0832</name>
</gene>
<keyword evidence="2" id="KW-1185">Reference proteome</keyword>
<accession>A0ABR4RPY1</accession>
<sequence>MLQPTIEQLAYAVEKDPVEEWYRRDELQKKFVGLKPSTLTVYINEMDEYPEFSQGILRPTTNVTYIHKRLFLAYLRWKDDNKFKRNKSDPGNYLKGLNDEKWLL</sequence>
<comment type="caution">
    <text evidence="1">The sequence shown here is derived from an EMBL/GenBank/DDBJ whole genome shotgun (WGS) entry which is preliminary data.</text>
</comment>
<proteinExistence type="predicted"/>
<dbReference type="EMBL" id="JMHU01000007">
    <property type="protein sequence ID" value="KDA46148.1"/>
    <property type="molecule type" value="Genomic_DNA"/>
</dbReference>
<name>A0ABR4RPY1_9LACO</name>
<organism evidence="1 2">
    <name type="scientific">Ligilactobacillus animalis</name>
    <dbReference type="NCBI Taxonomy" id="1605"/>
    <lineage>
        <taxon>Bacteria</taxon>
        <taxon>Bacillati</taxon>
        <taxon>Bacillota</taxon>
        <taxon>Bacilli</taxon>
        <taxon>Lactobacillales</taxon>
        <taxon>Lactobacillaceae</taxon>
        <taxon>Ligilactobacillus</taxon>
    </lineage>
</organism>
<evidence type="ECO:0000313" key="1">
    <source>
        <dbReference type="EMBL" id="KDA46148.1"/>
    </source>
</evidence>
<dbReference type="RefSeq" id="WP_180978422.1">
    <property type="nucleotide sequence ID" value="NZ_CAJKXD010000001.1"/>
</dbReference>
<evidence type="ECO:0000313" key="2">
    <source>
        <dbReference type="Proteomes" id="UP000027129"/>
    </source>
</evidence>
<dbReference type="Proteomes" id="UP000027129">
    <property type="component" value="Unassembled WGS sequence"/>
</dbReference>
<reference evidence="1 2" key="1">
    <citation type="submission" date="2014-04" db="EMBL/GenBank/DDBJ databases">
        <title>Draft Genome Sequence of Lactobacillus animalis 381-IL-28.</title>
        <authorList>
            <person name="Sturino J.M."/>
            <person name="Rajendran M."/>
            <person name="Altermann E."/>
        </authorList>
    </citation>
    <scope>NUCLEOTIDE SEQUENCE [LARGE SCALE GENOMIC DNA]</scope>
    <source>
        <strain evidence="1 2">381-IL-28</strain>
    </source>
</reference>